<organism evidence="9 10">
    <name type="scientific">Brassica cretica</name>
    <name type="common">Mustard</name>
    <dbReference type="NCBI Taxonomy" id="69181"/>
    <lineage>
        <taxon>Eukaryota</taxon>
        <taxon>Viridiplantae</taxon>
        <taxon>Streptophyta</taxon>
        <taxon>Embryophyta</taxon>
        <taxon>Tracheophyta</taxon>
        <taxon>Spermatophyta</taxon>
        <taxon>Magnoliopsida</taxon>
        <taxon>eudicotyledons</taxon>
        <taxon>Gunneridae</taxon>
        <taxon>Pentapetalae</taxon>
        <taxon>rosids</taxon>
        <taxon>malvids</taxon>
        <taxon>Brassicales</taxon>
        <taxon>Brassicaceae</taxon>
        <taxon>Brassiceae</taxon>
        <taxon>Brassica</taxon>
    </lineage>
</organism>
<dbReference type="PANTHER" id="PTHR22937:SF222">
    <property type="entry name" value="RING-TYPE E3 UBIQUITIN TRANSFERASE"/>
    <property type="match status" value="1"/>
</dbReference>
<dbReference type="InterPro" id="IPR013083">
    <property type="entry name" value="Znf_RING/FYVE/PHD"/>
</dbReference>
<reference evidence="9 10" key="1">
    <citation type="journal article" date="2020" name="BMC Genomics">
        <title>Intraspecific diversification of the crop wild relative Brassica cretica Lam. using demographic model selection.</title>
        <authorList>
            <person name="Kioukis A."/>
            <person name="Michalopoulou V.A."/>
            <person name="Briers L."/>
            <person name="Pirintsos S."/>
            <person name="Studholme D.J."/>
            <person name="Pavlidis P."/>
            <person name="Sarris P.F."/>
        </authorList>
    </citation>
    <scope>NUCLEOTIDE SEQUENCE [LARGE SCALE GENOMIC DNA]</scope>
    <source>
        <strain evidence="10">cv. PFS-1207/04</strain>
    </source>
</reference>
<dbReference type="Pfam" id="PF13639">
    <property type="entry name" value="zf-RING_2"/>
    <property type="match status" value="1"/>
</dbReference>
<evidence type="ECO:0000256" key="1">
    <source>
        <dbReference type="ARBA" id="ARBA00000900"/>
    </source>
</evidence>
<keyword evidence="6" id="KW-0833">Ubl conjugation pathway</keyword>
<keyword evidence="4" id="KW-0479">Metal-binding</keyword>
<evidence type="ECO:0000313" key="10">
    <source>
        <dbReference type="Proteomes" id="UP000266723"/>
    </source>
</evidence>
<comment type="catalytic activity">
    <reaction evidence="1">
        <text>S-ubiquitinyl-[E2 ubiquitin-conjugating enzyme]-L-cysteine + [acceptor protein]-L-lysine = [E2 ubiquitin-conjugating enzyme]-L-cysteine + N(6)-ubiquitinyl-[acceptor protein]-L-lysine.</text>
        <dbReference type="EC" id="2.3.2.27"/>
    </reaction>
</comment>
<dbReference type="InterPro" id="IPR045191">
    <property type="entry name" value="MBR1/2-like"/>
</dbReference>
<sequence length="169" mass="19397">MRPDVEEMSYEELLALSKRIGTINTGLPEEDVKNHLKTRTCSGTSLAQTKDRETEPCTICQESFKKEEKIARLDCGHQYLAECLEKLLIVKNVYPIRKADALVIEKINFLNTSEVIDRSVAWSVDQGRWSWMEKKALEETTVASLLFKQQNLTHWPRCLQVVVTTVTII</sequence>
<dbReference type="Proteomes" id="UP000266723">
    <property type="component" value="Unassembled WGS sequence"/>
</dbReference>
<keyword evidence="10" id="KW-1185">Reference proteome</keyword>
<evidence type="ECO:0000256" key="4">
    <source>
        <dbReference type="ARBA" id="ARBA00022723"/>
    </source>
</evidence>
<evidence type="ECO:0000256" key="7">
    <source>
        <dbReference type="ARBA" id="ARBA00022833"/>
    </source>
</evidence>
<dbReference type="EMBL" id="QGKV02000832">
    <property type="protein sequence ID" value="KAF3547409.1"/>
    <property type="molecule type" value="Genomic_DNA"/>
</dbReference>
<dbReference type="EC" id="2.3.2.27" evidence="2"/>
<evidence type="ECO:0000256" key="6">
    <source>
        <dbReference type="ARBA" id="ARBA00022786"/>
    </source>
</evidence>
<accession>A0ABQ7C739</accession>
<dbReference type="SUPFAM" id="SSF57850">
    <property type="entry name" value="RING/U-box"/>
    <property type="match status" value="1"/>
</dbReference>
<evidence type="ECO:0000259" key="8">
    <source>
        <dbReference type="Pfam" id="PF13639"/>
    </source>
</evidence>
<keyword evidence="3" id="KW-0808">Transferase</keyword>
<gene>
    <name evidence="9" type="ORF">DY000_02010476</name>
</gene>
<evidence type="ECO:0000313" key="9">
    <source>
        <dbReference type="EMBL" id="KAF3547409.1"/>
    </source>
</evidence>
<evidence type="ECO:0000256" key="3">
    <source>
        <dbReference type="ARBA" id="ARBA00022679"/>
    </source>
</evidence>
<name>A0ABQ7C739_BRACR</name>
<comment type="caution">
    <text evidence="9">The sequence shown here is derived from an EMBL/GenBank/DDBJ whole genome shotgun (WGS) entry which is preliminary data.</text>
</comment>
<protein>
    <recommendedName>
        <fullName evidence="2">RING-type E3 ubiquitin transferase</fullName>
        <ecNumber evidence="2">2.3.2.27</ecNumber>
    </recommendedName>
</protein>
<feature type="domain" description="RING-type" evidence="8">
    <location>
        <begin position="57"/>
        <end position="89"/>
    </location>
</feature>
<dbReference type="PANTHER" id="PTHR22937">
    <property type="entry name" value="E3 UBIQUITIN-PROTEIN LIGASE RNF165"/>
    <property type="match status" value="1"/>
</dbReference>
<proteinExistence type="predicted"/>
<dbReference type="InterPro" id="IPR001841">
    <property type="entry name" value="Znf_RING"/>
</dbReference>
<keyword evidence="7" id="KW-0862">Zinc</keyword>
<keyword evidence="5" id="KW-0863">Zinc-finger</keyword>
<dbReference type="Gene3D" id="3.30.40.10">
    <property type="entry name" value="Zinc/RING finger domain, C3HC4 (zinc finger)"/>
    <property type="match status" value="1"/>
</dbReference>
<evidence type="ECO:0000256" key="5">
    <source>
        <dbReference type="ARBA" id="ARBA00022771"/>
    </source>
</evidence>
<evidence type="ECO:0000256" key="2">
    <source>
        <dbReference type="ARBA" id="ARBA00012483"/>
    </source>
</evidence>